<dbReference type="InterPro" id="IPR001930">
    <property type="entry name" value="Peptidase_M1"/>
</dbReference>
<dbReference type="Pfam" id="PF01433">
    <property type="entry name" value="Peptidase_M1"/>
    <property type="match status" value="1"/>
</dbReference>
<dbReference type="CDD" id="cd09600">
    <property type="entry name" value="M1_APN"/>
    <property type="match status" value="1"/>
</dbReference>
<dbReference type="Pfam" id="PF17900">
    <property type="entry name" value="Peptidase_M1_N"/>
    <property type="match status" value="1"/>
</dbReference>
<evidence type="ECO:0000313" key="14">
    <source>
        <dbReference type="EMBL" id="KAL3782920.1"/>
    </source>
</evidence>
<evidence type="ECO:0008006" key="16">
    <source>
        <dbReference type="Google" id="ProtNLM"/>
    </source>
</evidence>
<dbReference type="SUPFAM" id="SSF55486">
    <property type="entry name" value="Metalloproteases ('zincins'), catalytic domain"/>
    <property type="match status" value="1"/>
</dbReference>
<feature type="domain" description="Peptidase M1 alanyl aminopeptidase C-terminal" evidence="12">
    <location>
        <begin position="701"/>
        <end position="1015"/>
    </location>
</feature>
<dbReference type="PANTHER" id="PTHR46322:SF1">
    <property type="entry name" value="PUROMYCIN-SENSITIVE AMINOPEPTIDASE"/>
    <property type="match status" value="1"/>
</dbReference>
<dbReference type="FunFam" id="3.30.2010.30:FF:000002">
    <property type="entry name" value="Putative aminopeptidase N"/>
    <property type="match status" value="1"/>
</dbReference>
<evidence type="ECO:0000313" key="15">
    <source>
        <dbReference type="Proteomes" id="UP001516023"/>
    </source>
</evidence>
<gene>
    <name evidence="14" type="ORF">HJC23_004899</name>
</gene>
<dbReference type="Gene3D" id="2.60.40.1730">
    <property type="entry name" value="tricorn interacting facor f3 domain"/>
    <property type="match status" value="1"/>
</dbReference>
<evidence type="ECO:0000256" key="5">
    <source>
        <dbReference type="ARBA" id="ARBA00022723"/>
    </source>
</evidence>
<dbReference type="PANTHER" id="PTHR46322">
    <property type="entry name" value="PUROMYCIN-SENSITIVE AMINOPEPTIDASE"/>
    <property type="match status" value="1"/>
</dbReference>
<keyword evidence="3" id="KW-0031">Aminopeptidase</keyword>
<feature type="domain" description="Aminopeptidase N-like N-terminal" evidence="13">
    <location>
        <begin position="196"/>
        <end position="346"/>
    </location>
</feature>
<dbReference type="PRINTS" id="PR00756">
    <property type="entry name" value="ALADIPTASE"/>
</dbReference>
<dbReference type="InterPro" id="IPR027268">
    <property type="entry name" value="Peptidase_M4/M1_CTD_sf"/>
</dbReference>
<feature type="compositionally biased region" description="Polar residues" evidence="9">
    <location>
        <begin position="96"/>
        <end position="106"/>
    </location>
</feature>
<dbReference type="InterPro" id="IPR037144">
    <property type="entry name" value="Peptidase_M1_pepN_C_sf"/>
</dbReference>
<feature type="domain" description="Peptidase M1 membrane alanine aminopeptidase" evidence="10">
    <location>
        <begin position="385"/>
        <end position="599"/>
    </location>
</feature>
<dbReference type="Pfam" id="PF17432">
    <property type="entry name" value="DUF3458_C"/>
    <property type="match status" value="1"/>
</dbReference>
<dbReference type="FunFam" id="1.10.390.10:FF:000002">
    <property type="entry name" value="Aminopeptidase N"/>
    <property type="match status" value="1"/>
</dbReference>
<dbReference type="GO" id="GO:0006508">
    <property type="term" value="P:proteolysis"/>
    <property type="evidence" value="ECO:0007669"/>
    <property type="project" value="UniProtKB-KW"/>
</dbReference>
<dbReference type="Gene3D" id="1.25.50.10">
    <property type="entry name" value="Peptidase M1, alanyl aminopeptidase, C-terminal domain"/>
    <property type="match status" value="1"/>
</dbReference>
<dbReference type="NCBIfam" id="TIGR02414">
    <property type="entry name" value="pepN_proteo"/>
    <property type="match status" value="1"/>
</dbReference>
<evidence type="ECO:0000256" key="6">
    <source>
        <dbReference type="ARBA" id="ARBA00022801"/>
    </source>
</evidence>
<evidence type="ECO:0000259" key="11">
    <source>
        <dbReference type="Pfam" id="PF11940"/>
    </source>
</evidence>
<evidence type="ECO:0000259" key="13">
    <source>
        <dbReference type="Pfam" id="PF17900"/>
    </source>
</evidence>
<dbReference type="AlphaFoldDB" id="A0ABD3P3V5"/>
<accession>A0ABD3P3V5</accession>
<name>A0ABD3P3V5_9STRA</name>
<dbReference type="Gene3D" id="3.30.2010.30">
    <property type="match status" value="1"/>
</dbReference>
<sequence length="1022" mass="113625">CALAETAEAEVFRGERGADFGEGGAEGGFYGRWRWTGGHDGGGGVYLQSTSILFDRDVLWNHETHKTPCCPPRRSPHQLPNNLCLLPPTIHPTQSTPSTMANSTEIEPTHPPKKPRLSKTALNAAIAASSLASPPKPIEVFRTQYKPLRWIVTSVELDFELYDGYTIVHSALTVETNAQRCNTGTNGDDDEDEHADEGLVLNGDETCVELQSLSINHIDVSSEHYEFTPGKLIIHASELTSGAVVRMTVRIVPEENTQLSGLYKSGSIYCTQCEAEGFRRITYYPDRPDVMATFQRVRIEADKEKFPVLLSNGNLVEEGECMDEAGVKKGRKFAVWHDPYPKPSYLFALVAGDLGSLTSTYTTMSGRIVSLRFYSEHANVSKLHYAVESLQRAMKWDEDTFGLEYDLDLFHVVAVESFNMGAMENKSLNVFNISCVLADPVTSTDANYQRVEGIIGHEYFHNWTGNRVTCRDWFQLTLKEGLTVFRDQQFSGQVNNSTAVKRIQDVLVVRGRQFQEDAGPMTHPIRPESYVAMDNFYTATVYRKGAEIIRMYDTILTSEGFRKGMDLYFKRHDGCAVTCDDFLAAMADANGVDLSQFARWYSTSGTPTVSYSSTFDAVKGVFRLTLSQSSRSEEPLFIPVSVGLLDKETGEEVVPTKILELKEGTQIFEFPGLRGDVVPSILRNFSAPVKLVPLAGVDEYELAFLASRDTDGFNRWDSAQRLYTCAILKVMNKEDCDETINPVLETFGRTLKDTTISDDSIRAYTLTLPGESTLAESVTVIDPPAIHSARKQVKIEIARKFKDEITLCYQKLTAAIEADGTEFKVDGTSVGRRRLRNVCLGYLCSIAETPDEQRAAAALATNHFQSATGMTDKLAAFNHLVSMCGEGESAREAAIHKFYDDAAGDPLVLDKWFASQASAELPDVLDRVKKLVSHPDFSLEKPNRCRSVILSFTMNEAAFHDASGKGYEFLGDILEKLDKVNPKVAARTTASSLIGWKRYNEDRAVMMKAQLERLKGDVSCEQ</sequence>
<dbReference type="InterPro" id="IPR035414">
    <property type="entry name" value="Peptidase_M1_pepN_Ig-like"/>
</dbReference>
<keyword evidence="5" id="KW-0479">Metal-binding</keyword>
<proteinExistence type="inferred from homology"/>
<dbReference type="InterPro" id="IPR024601">
    <property type="entry name" value="Peptidase_M1_pepN_C"/>
</dbReference>
<evidence type="ECO:0000256" key="4">
    <source>
        <dbReference type="ARBA" id="ARBA00022670"/>
    </source>
</evidence>
<keyword evidence="4" id="KW-0645">Protease</keyword>
<dbReference type="InterPro" id="IPR038438">
    <property type="entry name" value="PepN_Ig-like_sf"/>
</dbReference>
<evidence type="ECO:0000259" key="12">
    <source>
        <dbReference type="Pfam" id="PF17432"/>
    </source>
</evidence>
<comment type="caution">
    <text evidence="14">The sequence shown here is derived from an EMBL/GenBank/DDBJ whole genome shotgun (WGS) entry which is preliminary data.</text>
</comment>
<dbReference type="Gene3D" id="1.10.390.10">
    <property type="entry name" value="Neutral Protease Domain 2"/>
    <property type="match status" value="1"/>
</dbReference>
<comment type="cofactor">
    <cofactor evidence="1">
        <name>Zn(2+)</name>
        <dbReference type="ChEBI" id="CHEBI:29105"/>
    </cofactor>
</comment>
<keyword evidence="7" id="KW-0862">Zinc</keyword>
<dbReference type="GO" id="GO:0008237">
    <property type="term" value="F:metallopeptidase activity"/>
    <property type="evidence" value="ECO:0007669"/>
    <property type="project" value="UniProtKB-KW"/>
</dbReference>
<feature type="domain" description="Peptidase M1 alanyl aminopeptidase Ig-like fold" evidence="11">
    <location>
        <begin position="605"/>
        <end position="691"/>
    </location>
</feature>
<keyword evidence="15" id="KW-1185">Reference proteome</keyword>
<dbReference type="InterPro" id="IPR042097">
    <property type="entry name" value="Aminopeptidase_N-like_N_sf"/>
</dbReference>
<protein>
    <recommendedName>
        <fullName evidence="16">Aminopeptidase</fullName>
    </recommendedName>
</protein>
<evidence type="ECO:0000256" key="8">
    <source>
        <dbReference type="ARBA" id="ARBA00023049"/>
    </source>
</evidence>
<dbReference type="Pfam" id="PF11940">
    <property type="entry name" value="DUF3458"/>
    <property type="match status" value="1"/>
</dbReference>
<keyword evidence="6" id="KW-0378">Hydrolase</keyword>
<dbReference type="GO" id="GO:0004177">
    <property type="term" value="F:aminopeptidase activity"/>
    <property type="evidence" value="ECO:0007669"/>
    <property type="project" value="UniProtKB-KW"/>
</dbReference>
<reference evidence="14 15" key="1">
    <citation type="journal article" date="2020" name="G3 (Bethesda)">
        <title>Improved Reference Genome for Cyclotella cryptica CCMP332, a Model for Cell Wall Morphogenesis, Salinity Adaptation, and Lipid Production in Diatoms (Bacillariophyta).</title>
        <authorList>
            <person name="Roberts W.R."/>
            <person name="Downey K.M."/>
            <person name="Ruck E.C."/>
            <person name="Traller J.C."/>
            <person name="Alverson A.J."/>
        </authorList>
    </citation>
    <scope>NUCLEOTIDE SEQUENCE [LARGE SCALE GENOMIC DNA]</scope>
    <source>
        <strain evidence="14 15">CCMP332</strain>
    </source>
</reference>
<comment type="similarity">
    <text evidence="2">Belongs to the peptidase M1 family.</text>
</comment>
<dbReference type="InterPro" id="IPR014782">
    <property type="entry name" value="Peptidase_M1_dom"/>
</dbReference>
<organism evidence="14 15">
    <name type="scientific">Cyclotella cryptica</name>
    <dbReference type="NCBI Taxonomy" id="29204"/>
    <lineage>
        <taxon>Eukaryota</taxon>
        <taxon>Sar</taxon>
        <taxon>Stramenopiles</taxon>
        <taxon>Ochrophyta</taxon>
        <taxon>Bacillariophyta</taxon>
        <taxon>Coscinodiscophyceae</taxon>
        <taxon>Thalassiosirophycidae</taxon>
        <taxon>Stephanodiscales</taxon>
        <taxon>Stephanodiscaceae</taxon>
        <taxon>Cyclotella</taxon>
    </lineage>
</organism>
<dbReference type="InterPro" id="IPR012779">
    <property type="entry name" value="Peptidase_M1_pepN"/>
</dbReference>
<evidence type="ECO:0000259" key="10">
    <source>
        <dbReference type="Pfam" id="PF01433"/>
    </source>
</evidence>
<keyword evidence="8" id="KW-0482">Metalloprotease</keyword>
<dbReference type="EMBL" id="JABMIG020000272">
    <property type="protein sequence ID" value="KAL3782920.1"/>
    <property type="molecule type" value="Genomic_DNA"/>
</dbReference>
<dbReference type="Gene3D" id="2.60.40.1840">
    <property type="match status" value="1"/>
</dbReference>
<evidence type="ECO:0000256" key="9">
    <source>
        <dbReference type="SAM" id="MobiDB-lite"/>
    </source>
</evidence>
<dbReference type="Proteomes" id="UP001516023">
    <property type="component" value="Unassembled WGS sequence"/>
</dbReference>
<dbReference type="SUPFAM" id="SSF63737">
    <property type="entry name" value="Leukotriene A4 hydrolase N-terminal domain"/>
    <property type="match status" value="1"/>
</dbReference>
<evidence type="ECO:0000256" key="1">
    <source>
        <dbReference type="ARBA" id="ARBA00001947"/>
    </source>
</evidence>
<feature type="non-terminal residue" evidence="14">
    <location>
        <position position="1"/>
    </location>
</feature>
<evidence type="ECO:0000256" key="7">
    <source>
        <dbReference type="ARBA" id="ARBA00022833"/>
    </source>
</evidence>
<dbReference type="InterPro" id="IPR045357">
    <property type="entry name" value="Aminopeptidase_N-like_N"/>
</dbReference>
<evidence type="ECO:0000256" key="2">
    <source>
        <dbReference type="ARBA" id="ARBA00010136"/>
    </source>
</evidence>
<evidence type="ECO:0000256" key="3">
    <source>
        <dbReference type="ARBA" id="ARBA00022438"/>
    </source>
</evidence>
<dbReference type="GO" id="GO:0046872">
    <property type="term" value="F:metal ion binding"/>
    <property type="evidence" value="ECO:0007669"/>
    <property type="project" value="UniProtKB-KW"/>
</dbReference>
<feature type="region of interest" description="Disordered" evidence="9">
    <location>
        <begin position="96"/>
        <end position="116"/>
    </location>
</feature>